<gene>
    <name evidence="1" type="ORF">SLEP1_g9394</name>
</gene>
<protein>
    <submittedName>
        <fullName evidence="1">Uncharacterized protein</fullName>
    </submittedName>
</protein>
<dbReference type="Proteomes" id="UP001054252">
    <property type="component" value="Unassembled WGS sequence"/>
</dbReference>
<keyword evidence="2" id="KW-1185">Reference proteome</keyword>
<name>A0AAV5ICR3_9ROSI</name>
<evidence type="ECO:0000313" key="1">
    <source>
        <dbReference type="EMBL" id="GKU96124.1"/>
    </source>
</evidence>
<dbReference type="EMBL" id="BPVZ01000009">
    <property type="protein sequence ID" value="GKU96124.1"/>
    <property type="molecule type" value="Genomic_DNA"/>
</dbReference>
<evidence type="ECO:0000313" key="2">
    <source>
        <dbReference type="Proteomes" id="UP001054252"/>
    </source>
</evidence>
<proteinExistence type="predicted"/>
<organism evidence="1 2">
    <name type="scientific">Rubroshorea leprosula</name>
    <dbReference type="NCBI Taxonomy" id="152421"/>
    <lineage>
        <taxon>Eukaryota</taxon>
        <taxon>Viridiplantae</taxon>
        <taxon>Streptophyta</taxon>
        <taxon>Embryophyta</taxon>
        <taxon>Tracheophyta</taxon>
        <taxon>Spermatophyta</taxon>
        <taxon>Magnoliopsida</taxon>
        <taxon>eudicotyledons</taxon>
        <taxon>Gunneridae</taxon>
        <taxon>Pentapetalae</taxon>
        <taxon>rosids</taxon>
        <taxon>malvids</taxon>
        <taxon>Malvales</taxon>
        <taxon>Dipterocarpaceae</taxon>
        <taxon>Rubroshorea</taxon>
    </lineage>
</organism>
<sequence length="76" mass="9035">MLVTVTRDGDKTTVRKLQLSSLYLNWPEVFLQSKSNPLACKKTRPLLLQNWPKNPHHRAFRSRCELDWVRFRSILV</sequence>
<comment type="caution">
    <text evidence="1">The sequence shown here is derived from an EMBL/GenBank/DDBJ whole genome shotgun (WGS) entry which is preliminary data.</text>
</comment>
<reference evidence="1 2" key="1">
    <citation type="journal article" date="2021" name="Commun. Biol.">
        <title>The genome of Shorea leprosula (Dipterocarpaceae) highlights the ecological relevance of drought in aseasonal tropical rainforests.</title>
        <authorList>
            <person name="Ng K.K.S."/>
            <person name="Kobayashi M.J."/>
            <person name="Fawcett J.A."/>
            <person name="Hatakeyama M."/>
            <person name="Paape T."/>
            <person name="Ng C.H."/>
            <person name="Ang C.C."/>
            <person name="Tnah L.H."/>
            <person name="Lee C.T."/>
            <person name="Nishiyama T."/>
            <person name="Sese J."/>
            <person name="O'Brien M.J."/>
            <person name="Copetti D."/>
            <person name="Mohd Noor M.I."/>
            <person name="Ong R.C."/>
            <person name="Putra M."/>
            <person name="Sireger I.Z."/>
            <person name="Indrioko S."/>
            <person name="Kosugi Y."/>
            <person name="Izuno A."/>
            <person name="Isagi Y."/>
            <person name="Lee S.L."/>
            <person name="Shimizu K.K."/>
        </authorList>
    </citation>
    <scope>NUCLEOTIDE SEQUENCE [LARGE SCALE GENOMIC DNA]</scope>
    <source>
        <strain evidence="1">214</strain>
    </source>
</reference>
<accession>A0AAV5ICR3</accession>
<dbReference type="AlphaFoldDB" id="A0AAV5ICR3"/>